<evidence type="ECO:0000313" key="1">
    <source>
        <dbReference type="EMBL" id="KAL3773483.1"/>
    </source>
</evidence>
<dbReference type="EMBL" id="JALLPJ020001231">
    <property type="protein sequence ID" value="KAL3773483.1"/>
    <property type="molecule type" value="Genomic_DNA"/>
</dbReference>
<proteinExistence type="predicted"/>
<keyword evidence="2" id="KW-1185">Reference proteome</keyword>
<organism evidence="1 2">
    <name type="scientific">Cyclotella atomus</name>
    <dbReference type="NCBI Taxonomy" id="382360"/>
    <lineage>
        <taxon>Eukaryota</taxon>
        <taxon>Sar</taxon>
        <taxon>Stramenopiles</taxon>
        <taxon>Ochrophyta</taxon>
        <taxon>Bacillariophyta</taxon>
        <taxon>Coscinodiscophyceae</taxon>
        <taxon>Thalassiosirophycidae</taxon>
        <taxon>Stephanodiscales</taxon>
        <taxon>Stephanodiscaceae</taxon>
        <taxon>Cyclotella</taxon>
    </lineage>
</organism>
<dbReference type="AlphaFoldDB" id="A0ABD3NDJ3"/>
<sequence>MQQRRALLIIAAAQNSQSVSKELELIYTSYNEKSKVDGLAFLGLSLTRKSDRGHPDSITHQTAFDLNNIIDREYEYIESTNDDGWLVGGGEPGPPQSYKLAAKDSAHVEIMRIGTYRADWGGIDQKEIIDVLQSGKILIPQIEVLPTAVEANKDSPPELEIRFDMPFGPDFEVMDAPLPPNWALRFIHNQLFKHFQNPSRFCPGAFHSTIVRKAEFRSNSHKEAYFAMCDAVLKKWKLAGPKALNDGAWDVNGKQLDKPGAYNSGLWLFQDRNTITHFFPPNFLPPYDTKEKREIILSFLTEEWDEEKMEWKKAEYPVQQVAAPAAKFFEFCGNPIETLLRGGLK</sequence>
<dbReference type="Proteomes" id="UP001530400">
    <property type="component" value="Unassembled WGS sequence"/>
</dbReference>
<comment type="caution">
    <text evidence="1">The sequence shown here is derived from an EMBL/GenBank/DDBJ whole genome shotgun (WGS) entry which is preliminary data.</text>
</comment>
<accession>A0ABD3NDJ3</accession>
<reference evidence="1 2" key="1">
    <citation type="submission" date="2024-10" db="EMBL/GenBank/DDBJ databases">
        <title>Updated reference genomes for cyclostephanoid diatoms.</title>
        <authorList>
            <person name="Roberts W.R."/>
            <person name="Alverson A.J."/>
        </authorList>
    </citation>
    <scope>NUCLEOTIDE SEQUENCE [LARGE SCALE GENOMIC DNA]</scope>
    <source>
        <strain evidence="1 2">AJA010-31</strain>
    </source>
</reference>
<name>A0ABD3NDJ3_9STRA</name>
<gene>
    <name evidence="1" type="ORF">ACHAWO_012744</name>
</gene>
<protein>
    <submittedName>
        <fullName evidence="1">Uncharacterized protein</fullName>
    </submittedName>
</protein>
<evidence type="ECO:0000313" key="2">
    <source>
        <dbReference type="Proteomes" id="UP001530400"/>
    </source>
</evidence>